<organism evidence="8 9">
    <name type="scientific">Catalinimonas alkaloidigena</name>
    <dbReference type="NCBI Taxonomy" id="1075417"/>
    <lineage>
        <taxon>Bacteria</taxon>
        <taxon>Pseudomonadati</taxon>
        <taxon>Bacteroidota</taxon>
        <taxon>Cytophagia</taxon>
        <taxon>Cytophagales</taxon>
        <taxon>Catalimonadaceae</taxon>
        <taxon>Catalinimonas</taxon>
    </lineage>
</organism>
<dbReference type="Gene3D" id="1.10.150.130">
    <property type="match status" value="1"/>
</dbReference>
<dbReference type="STRING" id="1075417.SAMN05421823_104512"/>
<evidence type="ECO:0000256" key="3">
    <source>
        <dbReference type="ARBA" id="ARBA00023125"/>
    </source>
</evidence>
<dbReference type="InterPro" id="IPR002104">
    <property type="entry name" value="Integrase_catalytic"/>
</dbReference>
<evidence type="ECO:0000313" key="9">
    <source>
        <dbReference type="Proteomes" id="UP000198510"/>
    </source>
</evidence>
<dbReference type="Gene3D" id="1.10.443.10">
    <property type="entry name" value="Intergrase catalytic core"/>
    <property type="match status" value="1"/>
</dbReference>
<dbReference type="InterPro" id="IPR013762">
    <property type="entry name" value="Integrase-like_cat_sf"/>
</dbReference>
<dbReference type="GO" id="GO:0003677">
    <property type="term" value="F:DNA binding"/>
    <property type="evidence" value="ECO:0007669"/>
    <property type="project" value="UniProtKB-UniRule"/>
</dbReference>
<feature type="domain" description="Core-binding (CB)" evidence="7">
    <location>
        <begin position="27"/>
        <end position="133"/>
    </location>
</feature>
<dbReference type="InterPro" id="IPR011010">
    <property type="entry name" value="DNA_brk_join_enz"/>
</dbReference>
<name>A0A1G9HR54_9BACT</name>
<reference evidence="8 9" key="1">
    <citation type="submission" date="2016-10" db="EMBL/GenBank/DDBJ databases">
        <authorList>
            <person name="de Groot N.N."/>
        </authorList>
    </citation>
    <scope>NUCLEOTIDE SEQUENCE [LARGE SCALE GENOMIC DNA]</scope>
    <source>
        <strain evidence="8 9">DSM 25186</strain>
    </source>
</reference>
<dbReference type="PANTHER" id="PTHR30349">
    <property type="entry name" value="PHAGE INTEGRASE-RELATED"/>
    <property type="match status" value="1"/>
</dbReference>
<keyword evidence="3 5" id="KW-0238">DNA-binding</keyword>
<dbReference type="Proteomes" id="UP000198510">
    <property type="component" value="Unassembled WGS sequence"/>
</dbReference>
<evidence type="ECO:0000259" key="6">
    <source>
        <dbReference type="PROSITE" id="PS51898"/>
    </source>
</evidence>
<evidence type="ECO:0000256" key="5">
    <source>
        <dbReference type="PROSITE-ProRule" id="PRU01248"/>
    </source>
</evidence>
<dbReference type="OrthoDB" id="158022at2"/>
<feature type="domain" description="Tyr recombinase" evidence="6">
    <location>
        <begin position="155"/>
        <end position="344"/>
    </location>
</feature>
<dbReference type="InterPro" id="IPR010998">
    <property type="entry name" value="Integrase_recombinase_N"/>
</dbReference>
<dbReference type="CDD" id="cd00397">
    <property type="entry name" value="DNA_BRE_C"/>
    <property type="match status" value="1"/>
</dbReference>
<evidence type="ECO:0000259" key="7">
    <source>
        <dbReference type="PROSITE" id="PS51900"/>
    </source>
</evidence>
<dbReference type="InterPro" id="IPR050090">
    <property type="entry name" value="Tyrosine_recombinase_XerCD"/>
</dbReference>
<dbReference type="EMBL" id="FNFO01000004">
    <property type="protein sequence ID" value="SDL15409.1"/>
    <property type="molecule type" value="Genomic_DNA"/>
</dbReference>
<evidence type="ECO:0000256" key="4">
    <source>
        <dbReference type="ARBA" id="ARBA00023172"/>
    </source>
</evidence>
<proteinExistence type="inferred from homology"/>
<sequence>MPSPQTPAENLPTSVSHKMLAPHGETLDPQHVLSAWIQFYLAVRVQGGSEHTRRAKESDLQKFLRFFVDQLGTERVDFWTPSMSKAFLKWLHTAPRREVGAAERRKGEGDRPLAATSVNRILATLRHFGGWLHGQRPLPTGHPFEGVKNLAIDEPAWNGLTVREVTRLKIACEQRLALCTRADQNALLETAVFYCLLFTGLRESELAALNVGQYHHRGFHQVKRKGSKISGKVSVPAEAKAWLDRYLESREGELADQEPLFVTRYSNRIARKDIYRIARRICDQANATGDGIRLTPHMLRHTFLKRVANKHGVHVAQEISGNISMREIFRYTKPSQEEKDRLAVILF</sequence>
<dbReference type="PANTHER" id="PTHR30349:SF41">
    <property type="entry name" value="INTEGRASE_RECOMBINASE PROTEIN MJ0367-RELATED"/>
    <property type="match status" value="1"/>
</dbReference>
<dbReference type="SUPFAM" id="SSF56349">
    <property type="entry name" value="DNA breaking-rejoining enzymes"/>
    <property type="match status" value="1"/>
</dbReference>
<gene>
    <name evidence="8" type="ORF">SAMN05421823_104512</name>
</gene>
<dbReference type="GO" id="GO:0006310">
    <property type="term" value="P:DNA recombination"/>
    <property type="evidence" value="ECO:0007669"/>
    <property type="project" value="UniProtKB-KW"/>
</dbReference>
<dbReference type="Pfam" id="PF00589">
    <property type="entry name" value="Phage_integrase"/>
    <property type="match status" value="1"/>
</dbReference>
<keyword evidence="4" id="KW-0233">DNA recombination</keyword>
<dbReference type="InterPro" id="IPR004107">
    <property type="entry name" value="Integrase_SAM-like_N"/>
</dbReference>
<protein>
    <submittedName>
        <fullName evidence="8">Integrase/recombinase XerD</fullName>
    </submittedName>
</protein>
<dbReference type="InterPro" id="IPR044068">
    <property type="entry name" value="CB"/>
</dbReference>
<comment type="similarity">
    <text evidence="1">Belongs to the 'phage' integrase family.</text>
</comment>
<keyword evidence="9" id="KW-1185">Reference proteome</keyword>
<dbReference type="Pfam" id="PF02899">
    <property type="entry name" value="Phage_int_SAM_1"/>
    <property type="match status" value="1"/>
</dbReference>
<dbReference type="PROSITE" id="PS51898">
    <property type="entry name" value="TYR_RECOMBINASE"/>
    <property type="match status" value="1"/>
</dbReference>
<dbReference type="GO" id="GO:0015074">
    <property type="term" value="P:DNA integration"/>
    <property type="evidence" value="ECO:0007669"/>
    <property type="project" value="UniProtKB-KW"/>
</dbReference>
<dbReference type="AlphaFoldDB" id="A0A1G9HR54"/>
<evidence type="ECO:0000313" key="8">
    <source>
        <dbReference type="EMBL" id="SDL15409.1"/>
    </source>
</evidence>
<keyword evidence="2" id="KW-0229">DNA integration</keyword>
<accession>A0A1G9HR54</accession>
<evidence type="ECO:0000256" key="1">
    <source>
        <dbReference type="ARBA" id="ARBA00008857"/>
    </source>
</evidence>
<dbReference type="PROSITE" id="PS51900">
    <property type="entry name" value="CB"/>
    <property type="match status" value="1"/>
</dbReference>
<evidence type="ECO:0000256" key="2">
    <source>
        <dbReference type="ARBA" id="ARBA00022908"/>
    </source>
</evidence>